<feature type="transmembrane region" description="Helical" evidence="8">
    <location>
        <begin position="213"/>
        <end position="230"/>
    </location>
</feature>
<dbReference type="PROSITE" id="PS00217">
    <property type="entry name" value="SUGAR_TRANSPORT_2"/>
    <property type="match status" value="1"/>
</dbReference>
<evidence type="ECO:0000259" key="9">
    <source>
        <dbReference type="PROSITE" id="PS50850"/>
    </source>
</evidence>
<feature type="transmembrane region" description="Helical" evidence="8">
    <location>
        <begin position="429"/>
        <end position="449"/>
    </location>
</feature>
<feature type="transmembrane region" description="Helical" evidence="8">
    <location>
        <begin position="80"/>
        <end position="98"/>
    </location>
</feature>
<comment type="subcellular location">
    <subcellularLocation>
        <location evidence="1">Cell membrane</location>
        <topology evidence="1">Multi-pass membrane protein</topology>
    </subcellularLocation>
</comment>
<evidence type="ECO:0000256" key="8">
    <source>
        <dbReference type="SAM" id="Phobius"/>
    </source>
</evidence>
<dbReference type="CDD" id="cd17369">
    <property type="entry name" value="MFS_ShiA_like"/>
    <property type="match status" value="1"/>
</dbReference>
<dbReference type="GO" id="GO:0022857">
    <property type="term" value="F:transmembrane transporter activity"/>
    <property type="evidence" value="ECO:0007669"/>
    <property type="project" value="InterPro"/>
</dbReference>
<feature type="transmembrane region" description="Helical" evidence="8">
    <location>
        <begin position="358"/>
        <end position="382"/>
    </location>
</feature>
<feature type="region of interest" description="Disordered" evidence="7">
    <location>
        <begin position="1"/>
        <end position="29"/>
    </location>
</feature>
<gene>
    <name evidence="10" type="ORF">EAE32_00685</name>
</gene>
<evidence type="ECO:0000256" key="2">
    <source>
        <dbReference type="ARBA" id="ARBA00022448"/>
    </source>
</evidence>
<feature type="transmembrane region" description="Helical" evidence="8">
    <location>
        <begin position="175"/>
        <end position="201"/>
    </location>
</feature>
<dbReference type="Pfam" id="PF07690">
    <property type="entry name" value="MFS_1"/>
    <property type="match status" value="1"/>
</dbReference>
<keyword evidence="11" id="KW-1185">Reference proteome</keyword>
<feature type="transmembrane region" description="Helical" evidence="8">
    <location>
        <begin position="394"/>
        <end position="417"/>
    </location>
</feature>
<dbReference type="PANTHER" id="PTHR43045">
    <property type="entry name" value="SHIKIMATE TRANSPORTER"/>
    <property type="match status" value="1"/>
</dbReference>
<dbReference type="AlphaFoldDB" id="A0A3L9L4A2"/>
<evidence type="ECO:0000256" key="6">
    <source>
        <dbReference type="ARBA" id="ARBA00023136"/>
    </source>
</evidence>
<dbReference type="PANTHER" id="PTHR43045:SF1">
    <property type="entry name" value="SHIKIMATE TRANSPORTER"/>
    <property type="match status" value="1"/>
</dbReference>
<dbReference type="InterPro" id="IPR011701">
    <property type="entry name" value="MFS"/>
</dbReference>
<comment type="caution">
    <text evidence="10">The sequence shown here is derived from an EMBL/GenBank/DDBJ whole genome shotgun (WGS) entry which is preliminary data.</text>
</comment>
<dbReference type="InterPro" id="IPR005829">
    <property type="entry name" value="Sugar_transporter_CS"/>
</dbReference>
<feature type="transmembrane region" description="Helical" evidence="8">
    <location>
        <begin position="332"/>
        <end position="352"/>
    </location>
</feature>
<proteinExistence type="predicted"/>
<organism evidence="10 11">
    <name type="scientific">Kocuria tytonicola</name>
    <dbReference type="NCBI Taxonomy" id="2055946"/>
    <lineage>
        <taxon>Bacteria</taxon>
        <taxon>Bacillati</taxon>
        <taxon>Actinomycetota</taxon>
        <taxon>Actinomycetes</taxon>
        <taxon>Micrococcales</taxon>
        <taxon>Micrococcaceae</taxon>
        <taxon>Kocuria</taxon>
    </lineage>
</organism>
<accession>A0A3L9L4A2</accession>
<dbReference type="InterPro" id="IPR020846">
    <property type="entry name" value="MFS_dom"/>
</dbReference>
<dbReference type="EMBL" id="RDEX01000001">
    <property type="protein sequence ID" value="RLY93803.1"/>
    <property type="molecule type" value="Genomic_DNA"/>
</dbReference>
<evidence type="ECO:0000256" key="4">
    <source>
        <dbReference type="ARBA" id="ARBA00022692"/>
    </source>
</evidence>
<dbReference type="RefSeq" id="WP_121863844.1">
    <property type="nucleotide sequence ID" value="NZ_RDEX01000001.1"/>
</dbReference>
<evidence type="ECO:0000256" key="7">
    <source>
        <dbReference type="SAM" id="MobiDB-lite"/>
    </source>
</evidence>
<sequence length="467" mass="48851">MSHIVSGPEGPAGHGTADHTPGAPAVRAHDPRKARRALIGAYVGTSLEWYDFFLFGTTASIVFAPLFFGGDDPVLRTIQSFLLFGIGFIARPIGALLAGHFGDRLGRRTILMVTIVVMGVASALIGVLPTYETAGIVAPVLLAAMRFVQGMAAGGEWGGATLLAVENAPEGKRGFYGAVVQLGSPTGTILSSMIVAAVVALSGEKFLEGAWRIPYLLSILLVVVGIWIRLRVDETDDYKDAQAARAASSEKEGLPVLEILRTVPGRLAIGVGTYLFGNAGFFVLTTFMISYATQQLGVPSTVILTAITWGAVAEIVTMTIAGKVADRTSPSIVVVVGYAIAAVLAFPIFWLVDTRSTVLITAAMVLGIGFASIPYAPVGTVLTQLFPVKVRYSAIALCANIAGVVAGFMPALAAWILGVTGGTSTGPTLLLLALALISLASSIGARRVIRRDEEQNVDQISGDLLNR</sequence>
<feature type="transmembrane region" description="Helical" evidence="8">
    <location>
        <begin position="298"/>
        <end position="320"/>
    </location>
</feature>
<evidence type="ECO:0000256" key="1">
    <source>
        <dbReference type="ARBA" id="ARBA00004651"/>
    </source>
</evidence>
<dbReference type="Proteomes" id="UP000277871">
    <property type="component" value="Unassembled WGS sequence"/>
</dbReference>
<keyword evidence="4 8" id="KW-0812">Transmembrane</keyword>
<name>A0A3L9L4A2_9MICC</name>
<feature type="transmembrane region" description="Helical" evidence="8">
    <location>
        <begin position="49"/>
        <end position="68"/>
    </location>
</feature>
<evidence type="ECO:0000313" key="11">
    <source>
        <dbReference type="Proteomes" id="UP000277871"/>
    </source>
</evidence>
<evidence type="ECO:0000256" key="5">
    <source>
        <dbReference type="ARBA" id="ARBA00022989"/>
    </source>
</evidence>
<keyword evidence="3" id="KW-1003">Cell membrane</keyword>
<feature type="transmembrane region" description="Helical" evidence="8">
    <location>
        <begin position="110"/>
        <end position="128"/>
    </location>
</feature>
<keyword evidence="2" id="KW-0813">Transport</keyword>
<feature type="domain" description="Major facilitator superfamily (MFS) profile" evidence="9">
    <location>
        <begin position="37"/>
        <end position="453"/>
    </location>
</feature>
<dbReference type="Gene3D" id="1.20.1250.20">
    <property type="entry name" value="MFS general substrate transporter like domains"/>
    <property type="match status" value="2"/>
</dbReference>
<dbReference type="PROSITE" id="PS50850">
    <property type="entry name" value="MFS"/>
    <property type="match status" value="1"/>
</dbReference>
<keyword evidence="5 8" id="KW-1133">Transmembrane helix</keyword>
<evidence type="ECO:0000256" key="3">
    <source>
        <dbReference type="ARBA" id="ARBA00022475"/>
    </source>
</evidence>
<dbReference type="GO" id="GO:0005886">
    <property type="term" value="C:plasma membrane"/>
    <property type="evidence" value="ECO:0007669"/>
    <property type="project" value="UniProtKB-SubCell"/>
</dbReference>
<dbReference type="SUPFAM" id="SSF103473">
    <property type="entry name" value="MFS general substrate transporter"/>
    <property type="match status" value="1"/>
</dbReference>
<protein>
    <submittedName>
        <fullName evidence="10">MFS transporter</fullName>
    </submittedName>
</protein>
<feature type="transmembrane region" description="Helical" evidence="8">
    <location>
        <begin position="134"/>
        <end position="154"/>
    </location>
</feature>
<evidence type="ECO:0000313" key="10">
    <source>
        <dbReference type="EMBL" id="RLY93803.1"/>
    </source>
</evidence>
<feature type="transmembrane region" description="Helical" evidence="8">
    <location>
        <begin position="267"/>
        <end position="292"/>
    </location>
</feature>
<reference evidence="10 11" key="1">
    <citation type="submission" date="2018-10" db="EMBL/GenBank/DDBJ databases">
        <title>Kocuria tytonicola, new bacteria from the preen glands of American barn owls (Tyto furcata).</title>
        <authorList>
            <person name="Braun M.S."/>
            <person name="Wang E."/>
            <person name="Zimmermann S."/>
            <person name="Boutin S."/>
            <person name="Wagner H."/>
            <person name="Wink M."/>
        </authorList>
    </citation>
    <scope>NUCLEOTIDE SEQUENCE [LARGE SCALE GENOMIC DNA]</scope>
    <source>
        <strain evidence="10 11">473</strain>
    </source>
</reference>
<keyword evidence="6 8" id="KW-0472">Membrane</keyword>
<dbReference type="InterPro" id="IPR036259">
    <property type="entry name" value="MFS_trans_sf"/>
</dbReference>